<keyword evidence="9" id="KW-1185">Reference proteome</keyword>
<proteinExistence type="inferred from homology"/>
<evidence type="ECO:0000256" key="1">
    <source>
        <dbReference type="ARBA" id="ARBA00008779"/>
    </source>
</evidence>
<feature type="chain" id="PRO_5047199738" description="Arylsulfatase" evidence="6">
    <location>
        <begin position="21"/>
        <end position="591"/>
    </location>
</feature>
<dbReference type="Gene3D" id="3.40.720.10">
    <property type="entry name" value="Alkaline Phosphatase, subunit A"/>
    <property type="match status" value="1"/>
</dbReference>
<keyword evidence="2 6" id="KW-0732">Signal</keyword>
<gene>
    <name evidence="8" type="ORF">SEUCBS140593_003478</name>
</gene>
<dbReference type="InterPro" id="IPR024607">
    <property type="entry name" value="Sulfatase_CS"/>
</dbReference>
<organism evidence="8 9">
    <name type="scientific">Sporothrix eucalyptigena</name>
    <dbReference type="NCBI Taxonomy" id="1812306"/>
    <lineage>
        <taxon>Eukaryota</taxon>
        <taxon>Fungi</taxon>
        <taxon>Dikarya</taxon>
        <taxon>Ascomycota</taxon>
        <taxon>Pezizomycotina</taxon>
        <taxon>Sordariomycetes</taxon>
        <taxon>Sordariomycetidae</taxon>
        <taxon>Ophiostomatales</taxon>
        <taxon>Ophiostomataceae</taxon>
        <taxon>Sporothrix</taxon>
    </lineage>
</organism>
<dbReference type="PROSITE" id="PS00523">
    <property type="entry name" value="SULFATASE_1"/>
    <property type="match status" value="1"/>
</dbReference>
<keyword evidence="3 5" id="KW-0378">Hydrolase</keyword>
<dbReference type="SUPFAM" id="SSF53649">
    <property type="entry name" value="Alkaline phosphatase-like"/>
    <property type="match status" value="1"/>
</dbReference>
<dbReference type="InterPro" id="IPR012083">
    <property type="entry name" value="Arylsulfatase"/>
</dbReference>
<dbReference type="EMBL" id="CAWUHD010000027">
    <property type="protein sequence ID" value="CAK7218236.1"/>
    <property type="molecule type" value="Genomic_DNA"/>
</dbReference>
<evidence type="ECO:0000313" key="9">
    <source>
        <dbReference type="Proteomes" id="UP001642482"/>
    </source>
</evidence>
<evidence type="ECO:0000256" key="2">
    <source>
        <dbReference type="ARBA" id="ARBA00022729"/>
    </source>
</evidence>
<evidence type="ECO:0000256" key="3">
    <source>
        <dbReference type="ARBA" id="ARBA00022801"/>
    </source>
</evidence>
<comment type="catalytic activity">
    <reaction evidence="5">
        <text>an aryl sulfate + H2O = a phenol + sulfate + H(+)</text>
        <dbReference type="Rhea" id="RHEA:17261"/>
        <dbReference type="ChEBI" id="CHEBI:15377"/>
        <dbReference type="ChEBI" id="CHEBI:15378"/>
        <dbReference type="ChEBI" id="CHEBI:16189"/>
        <dbReference type="ChEBI" id="CHEBI:33853"/>
        <dbReference type="ChEBI" id="CHEBI:140317"/>
        <dbReference type="EC" id="3.1.6.1"/>
    </reaction>
</comment>
<protein>
    <recommendedName>
        <fullName evidence="5">Arylsulfatase</fullName>
        <shortName evidence="5">AS</shortName>
        <ecNumber evidence="5">3.1.6.1</ecNumber>
    </recommendedName>
    <alternativeName>
        <fullName evidence="5">Aryl-sulfate sulphohydrolase</fullName>
    </alternativeName>
</protein>
<dbReference type="EC" id="3.1.6.1" evidence="5"/>
<evidence type="ECO:0000259" key="7">
    <source>
        <dbReference type="Pfam" id="PF00884"/>
    </source>
</evidence>
<sequence>MRLNLRVALAALAGLPAVLSSRPNIIFVLTDDQDTHMNSLDHMPLLQKYLMNEGTTFTKHYCTVAICCPSRVNLLTGQLSHNTNVTDVIPPFGGYPKFVTEGYNDNHLGLWMQESGYNTYYAGKIFNHHTVDNYNAPYVRGFTGSDFVLDPTTYQYWNFTTTHNGAAPQTFLGTYSPDFTAARAYEFLDEGLNGVEKDNTPFFMIVAPIAPHAEVILYPTMKAGPPSSAQRHQHLFRDYEIPRTPNFNPEEASGVSWIAQQPRLNDTVIAYNDEYQRQRLRSLQSVDEMVAKIVKRLDDAGQLDSTYIIYTTDNGYHISQHRLHPGKECSFETDINVPMVIRGPGVPAGLVKDAVVSSHTDIAPTIMQLAGNPLRPDFDGQPMAVHEAVNSGPEHVGTEFWGYAIPEGKYGYSGKYGFIDGPAEAHPNNTYKGLRIESARYSLYYAVWCTNERQLYNMKTDPYQMDNILGDTPKKSKTSGPASLLLGRDLETVVDRLDALMLVMKSCKGHACIDPWRQIHPRGDVNSLADALAPRFDAFYERQPKVAFTSCELGYFPDAEGPMDYHVFSGGVLDHIREQLPLVDPNWSLWT</sequence>
<dbReference type="Proteomes" id="UP001642482">
    <property type="component" value="Unassembled WGS sequence"/>
</dbReference>
<evidence type="ECO:0000256" key="6">
    <source>
        <dbReference type="SAM" id="SignalP"/>
    </source>
</evidence>
<keyword evidence="4" id="KW-0325">Glycoprotein</keyword>
<dbReference type="PANTHER" id="PTHR43108:SF8">
    <property type="entry name" value="SD21168P"/>
    <property type="match status" value="1"/>
</dbReference>
<reference evidence="8 9" key="1">
    <citation type="submission" date="2024-01" db="EMBL/GenBank/DDBJ databases">
        <authorList>
            <person name="Allen C."/>
            <person name="Tagirdzhanova G."/>
        </authorList>
    </citation>
    <scope>NUCLEOTIDE SEQUENCE [LARGE SCALE GENOMIC DNA]</scope>
</reference>
<dbReference type="PANTHER" id="PTHR43108">
    <property type="entry name" value="N-ACETYLGLUCOSAMINE-6-SULFATASE FAMILY MEMBER"/>
    <property type="match status" value="1"/>
</dbReference>
<feature type="domain" description="Sulfatase N-terminal" evidence="7">
    <location>
        <begin position="23"/>
        <end position="371"/>
    </location>
</feature>
<dbReference type="InterPro" id="IPR017850">
    <property type="entry name" value="Alkaline_phosphatase_core_sf"/>
</dbReference>
<comment type="similarity">
    <text evidence="1 5">Belongs to the sulfatase family.</text>
</comment>
<feature type="signal peptide" evidence="6">
    <location>
        <begin position="1"/>
        <end position="20"/>
    </location>
</feature>
<evidence type="ECO:0000256" key="4">
    <source>
        <dbReference type="ARBA" id="ARBA00023180"/>
    </source>
</evidence>
<evidence type="ECO:0000313" key="8">
    <source>
        <dbReference type="EMBL" id="CAK7218236.1"/>
    </source>
</evidence>
<comment type="caution">
    <text evidence="8">The sequence shown here is derived from an EMBL/GenBank/DDBJ whole genome shotgun (WGS) entry which is preliminary data.</text>
</comment>
<name>A0ABP0BFE5_9PEZI</name>
<dbReference type="Pfam" id="PF00884">
    <property type="entry name" value="Sulfatase"/>
    <property type="match status" value="1"/>
</dbReference>
<dbReference type="PIRSF" id="PIRSF000972">
    <property type="entry name" value="Arylsulf_plant"/>
    <property type="match status" value="1"/>
</dbReference>
<evidence type="ECO:0000256" key="5">
    <source>
        <dbReference type="PIRNR" id="PIRNR000972"/>
    </source>
</evidence>
<dbReference type="InterPro" id="IPR000917">
    <property type="entry name" value="Sulfatase_N"/>
</dbReference>
<accession>A0ABP0BFE5</accession>
<dbReference type="CDD" id="cd16147">
    <property type="entry name" value="G6S"/>
    <property type="match status" value="1"/>
</dbReference>